<dbReference type="AlphaFoldDB" id="A0A6P0HEQ4"/>
<reference evidence="1 2" key="1">
    <citation type="journal article" date="2014" name="Int. J. Syst. Evol. Microbiol.">
        <title>Nocardioides zeae sp. nov., isolated from the stem of Zea mays.</title>
        <authorList>
            <person name="Glaeser S.P."/>
            <person name="McInroy J.A."/>
            <person name="Busse H.J."/>
            <person name="Kampfer P."/>
        </authorList>
    </citation>
    <scope>NUCLEOTIDE SEQUENCE [LARGE SCALE GENOMIC DNA]</scope>
    <source>
        <strain evidence="1 2">JCM 30728</strain>
    </source>
</reference>
<sequence>MDDLKHVLQRYLDRERRALLWKLDGLSERDQRWPATSTGTNLLGLVKHVAFTQAGYLGDVFGRPLPDKPAWMVEADADDSEANLDMWASSEETPAKIVALYERVNAHADATIAALDLETVGHVPWWGPSGDTTLQRVLVHLVAEVARHAGHADILRETLDGGRGLVDGNPNLPDEDEEWWERYVARLRTVAEAAG</sequence>
<proteinExistence type="predicted"/>
<dbReference type="Proteomes" id="UP000468687">
    <property type="component" value="Unassembled WGS sequence"/>
</dbReference>
<gene>
    <name evidence="1" type="ORF">G3T38_02295</name>
</gene>
<name>A0A6P0HEQ4_9ACTN</name>
<evidence type="ECO:0000313" key="2">
    <source>
        <dbReference type="Proteomes" id="UP000468687"/>
    </source>
</evidence>
<protein>
    <submittedName>
        <fullName evidence="1">DinB family protein</fullName>
    </submittedName>
</protein>
<accession>A0A6P0HEQ4</accession>
<dbReference type="InterPro" id="IPR034660">
    <property type="entry name" value="DinB/YfiT-like"/>
</dbReference>
<dbReference type="RefSeq" id="WP_163770427.1">
    <property type="nucleotide sequence ID" value="NZ_JAAGXA010000001.1"/>
</dbReference>
<dbReference type="SUPFAM" id="SSF109854">
    <property type="entry name" value="DinB/YfiT-like putative metalloenzymes"/>
    <property type="match status" value="1"/>
</dbReference>
<dbReference type="InterPro" id="IPR007061">
    <property type="entry name" value="MST-like"/>
</dbReference>
<evidence type="ECO:0000313" key="1">
    <source>
        <dbReference type="EMBL" id="NEN77101.1"/>
    </source>
</evidence>
<keyword evidence="2" id="KW-1185">Reference proteome</keyword>
<dbReference type="EMBL" id="JAAGXA010000001">
    <property type="protein sequence ID" value="NEN77101.1"/>
    <property type="molecule type" value="Genomic_DNA"/>
</dbReference>
<dbReference type="Pfam" id="PF04978">
    <property type="entry name" value="MST"/>
    <property type="match status" value="1"/>
</dbReference>
<organism evidence="1 2">
    <name type="scientific">Nocardioides zeae</name>
    <dbReference type="NCBI Taxonomy" id="1457234"/>
    <lineage>
        <taxon>Bacteria</taxon>
        <taxon>Bacillati</taxon>
        <taxon>Actinomycetota</taxon>
        <taxon>Actinomycetes</taxon>
        <taxon>Propionibacteriales</taxon>
        <taxon>Nocardioidaceae</taxon>
        <taxon>Nocardioides</taxon>
    </lineage>
</organism>
<dbReference type="Gene3D" id="1.20.120.450">
    <property type="entry name" value="dinb family like domain"/>
    <property type="match status" value="1"/>
</dbReference>
<comment type="caution">
    <text evidence="1">The sequence shown here is derived from an EMBL/GenBank/DDBJ whole genome shotgun (WGS) entry which is preliminary data.</text>
</comment>